<accession>A0ABD3HJ07</accession>
<organism evidence="2 3">
    <name type="scientific">Riccia sorocarpa</name>
    <dbReference type="NCBI Taxonomy" id="122646"/>
    <lineage>
        <taxon>Eukaryota</taxon>
        <taxon>Viridiplantae</taxon>
        <taxon>Streptophyta</taxon>
        <taxon>Embryophyta</taxon>
        <taxon>Marchantiophyta</taxon>
        <taxon>Marchantiopsida</taxon>
        <taxon>Marchantiidae</taxon>
        <taxon>Marchantiales</taxon>
        <taxon>Ricciaceae</taxon>
        <taxon>Riccia</taxon>
    </lineage>
</organism>
<feature type="compositionally biased region" description="Polar residues" evidence="1">
    <location>
        <begin position="22"/>
        <end position="32"/>
    </location>
</feature>
<dbReference type="AlphaFoldDB" id="A0ABD3HJ07"/>
<evidence type="ECO:0000256" key="1">
    <source>
        <dbReference type="SAM" id="MobiDB-lite"/>
    </source>
</evidence>
<dbReference type="Proteomes" id="UP001633002">
    <property type="component" value="Unassembled WGS sequence"/>
</dbReference>
<sequence length="152" mass="16383">METESRANIPVEEFPPLGGDSSAATSSEQATNPVEDPTTDDTRPPQPRTNAWTTRSQQHDPRESDTHYAETGADADFVEVKKSNGKQAARASTSTGSQPQLQNAFSILEEAETSGEALEEPAMEPNGETAPDLDKEVLQHPTGEFINDSQLS</sequence>
<reference evidence="2 3" key="1">
    <citation type="submission" date="2024-09" db="EMBL/GenBank/DDBJ databases">
        <title>Chromosome-scale assembly of Riccia sorocarpa.</title>
        <authorList>
            <person name="Paukszto L."/>
        </authorList>
    </citation>
    <scope>NUCLEOTIDE SEQUENCE [LARGE SCALE GENOMIC DNA]</scope>
    <source>
        <strain evidence="2">LP-2024</strain>
        <tissue evidence="2">Aerial parts of the thallus</tissue>
    </source>
</reference>
<feature type="region of interest" description="Disordered" evidence="1">
    <location>
        <begin position="1"/>
        <end position="152"/>
    </location>
</feature>
<feature type="compositionally biased region" description="Acidic residues" evidence="1">
    <location>
        <begin position="109"/>
        <end position="122"/>
    </location>
</feature>
<proteinExistence type="predicted"/>
<name>A0ABD3HJ07_9MARC</name>
<feature type="compositionally biased region" description="Basic and acidic residues" evidence="1">
    <location>
        <begin position="57"/>
        <end position="68"/>
    </location>
</feature>
<protein>
    <submittedName>
        <fullName evidence="2">Uncharacterized protein</fullName>
    </submittedName>
</protein>
<evidence type="ECO:0000313" key="3">
    <source>
        <dbReference type="Proteomes" id="UP001633002"/>
    </source>
</evidence>
<dbReference type="EMBL" id="JBJQOH010000004">
    <property type="protein sequence ID" value="KAL3689359.1"/>
    <property type="molecule type" value="Genomic_DNA"/>
</dbReference>
<keyword evidence="3" id="KW-1185">Reference proteome</keyword>
<feature type="compositionally biased region" description="Polar residues" evidence="1">
    <location>
        <begin position="90"/>
        <end position="105"/>
    </location>
</feature>
<comment type="caution">
    <text evidence="2">The sequence shown here is derived from an EMBL/GenBank/DDBJ whole genome shotgun (WGS) entry which is preliminary data.</text>
</comment>
<gene>
    <name evidence="2" type="ORF">R1sor_015668</name>
</gene>
<evidence type="ECO:0000313" key="2">
    <source>
        <dbReference type="EMBL" id="KAL3689359.1"/>
    </source>
</evidence>